<evidence type="ECO:0000256" key="1">
    <source>
        <dbReference type="SAM" id="MobiDB-lite"/>
    </source>
</evidence>
<feature type="compositionally biased region" description="Polar residues" evidence="1">
    <location>
        <begin position="51"/>
        <end position="62"/>
    </location>
</feature>
<organism evidence="2 3">
    <name type="scientific">Lithospermum erythrorhizon</name>
    <name type="common">Purple gromwell</name>
    <name type="synonym">Lithospermum officinale var. erythrorhizon</name>
    <dbReference type="NCBI Taxonomy" id="34254"/>
    <lineage>
        <taxon>Eukaryota</taxon>
        <taxon>Viridiplantae</taxon>
        <taxon>Streptophyta</taxon>
        <taxon>Embryophyta</taxon>
        <taxon>Tracheophyta</taxon>
        <taxon>Spermatophyta</taxon>
        <taxon>Magnoliopsida</taxon>
        <taxon>eudicotyledons</taxon>
        <taxon>Gunneridae</taxon>
        <taxon>Pentapetalae</taxon>
        <taxon>asterids</taxon>
        <taxon>lamiids</taxon>
        <taxon>Boraginales</taxon>
        <taxon>Boraginaceae</taxon>
        <taxon>Boraginoideae</taxon>
        <taxon>Lithospermeae</taxon>
        <taxon>Lithospermum</taxon>
    </lineage>
</organism>
<accession>A0AAV3R5J4</accession>
<proteinExistence type="predicted"/>
<dbReference type="AlphaFoldDB" id="A0AAV3R5J4"/>
<reference evidence="2 3" key="1">
    <citation type="submission" date="2024-01" db="EMBL/GenBank/DDBJ databases">
        <title>The complete chloroplast genome sequence of Lithospermum erythrorhizon: insights into the phylogenetic relationship among Boraginaceae species and the maternal lineages of purple gromwells.</title>
        <authorList>
            <person name="Okada T."/>
            <person name="Watanabe K."/>
        </authorList>
    </citation>
    <scope>NUCLEOTIDE SEQUENCE [LARGE SCALE GENOMIC DNA]</scope>
</reference>
<dbReference type="EMBL" id="BAABME010007306">
    <property type="protein sequence ID" value="GAA0170581.1"/>
    <property type="molecule type" value="Genomic_DNA"/>
</dbReference>
<evidence type="ECO:0000313" key="3">
    <source>
        <dbReference type="Proteomes" id="UP001454036"/>
    </source>
</evidence>
<comment type="caution">
    <text evidence="2">The sequence shown here is derived from an EMBL/GenBank/DDBJ whole genome shotgun (WGS) entry which is preliminary data.</text>
</comment>
<protein>
    <recommendedName>
        <fullName evidence="4">Aminotransferase-like plant mobile domain-containing protein</fullName>
    </recommendedName>
</protein>
<gene>
    <name evidence="2" type="ORF">LIER_24809</name>
</gene>
<feature type="region of interest" description="Disordered" evidence="1">
    <location>
        <begin position="47"/>
        <end position="74"/>
    </location>
</feature>
<sequence>MVSKVLKRCTSRYQLHEVEDEDTFLAAHPPLHRGSFPHWEALSSKEAGSDMSWTPGESSRQSILAGRGHSRDEPPKIYRAEDVLSRYSAKLSTTSIYETVCASLFTYEYFDTLMKAFVECWSPSTNTLLLSHGEVSISLWDLYKLGGLPVAGYLMDEVVPSAECLSPSLGKSDHILESCCFLLRA</sequence>
<keyword evidence="3" id="KW-1185">Reference proteome</keyword>
<evidence type="ECO:0008006" key="4">
    <source>
        <dbReference type="Google" id="ProtNLM"/>
    </source>
</evidence>
<evidence type="ECO:0000313" key="2">
    <source>
        <dbReference type="EMBL" id="GAA0170581.1"/>
    </source>
</evidence>
<dbReference type="Proteomes" id="UP001454036">
    <property type="component" value="Unassembled WGS sequence"/>
</dbReference>
<name>A0AAV3R5J4_LITER</name>